<dbReference type="EMBL" id="ABOX02000004">
    <property type="protein sequence ID" value="EEF62605.1"/>
    <property type="molecule type" value="Genomic_DNA"/>
</dbReference>
<evidence type="ECO:0000313" key="2">
    <source>
        <dbReference type="Proteomes" id="UP000003688"/>
    </source>
</evidence>
<reference evidence="1 2" key="1">
    <citation type="journal article" date="2011" name="J. Bacteriol.">
        <title>Genome sequence of 'Pedosphaera parvula' Ellin514, an aerobic Verrucomicrobial isolate from pasture soil.</title>
        <authorList>
            <person name="Kant R."/>
            <person name="van Passel M.W."/>
            <person name="Sangwan P."/>
            <person name="Palva A."/>
            <person name="Lucas S."/>
            <person name="Copeland A."/>
            <person name="Lapidus A."/>
            <person name="Glavina Del Rio T."/>
            <person name="Dalin E."/>
            <person name="Tice H."/>
            <person name="Bruce D."/>
            <person name="Goodwin L."/>
            <person name="Pitluck S."/>
            <person name="Chertkov O."/>
            <person name="Larimer F.W."/>
            <person name="Land M.L."/>
            <person name="Hauser L."/>
            <person name="Brettin T.S."/>
            <person name="Detter J.C."/>
            <person name="Han S."/>
            <person name="de Vos W.M."/>
            <person name="Janssen P.H."/>
            <person name="Smidt H."/>
        </authorList>
    </citation>
    <scope>NUCLEOTIDE SEQUENCE [LARGE SCALE GENOMIC DNA]</scope>
    <source>
        <strain evidence="1 2">Ellin514</strain>
    </source>
</reference>
<protein>
    <submittedName>
        <fullName evidence="1">Uncharacterized protein</fullName>
    </submittedName>
</protein>
<comment type="caution">
    <text evidence="1">The sequence shown here is derived from an EMBL/GenBank/DDBJ whole genome shotgun (WGS) entry which is preliminary data.</text>
</comment>
<name>B9XCD7_PEDPL</name>
<dbReference type="STRING" id="320771.Cflav_PD5240"/>
<keyword evidence="2" id="KW-1185">Reference proteome</keyword>
<sequence length="49" mass="5558">MVAHGLLMAAFGSAFVVMMNKNFCSAAENLQMWLLRVEEEMVAIYCMVR</sequence>
<dbReference type="Proteomes" id="UP000003688">
    <property type="component" value="Unassembled WGS sequence"/>
</dbReference>
<accession>B9XCD7</accession>
<organism evidence="1 2">
    <name type="scientific">Pedosphaera parvula (strain Ellin514)</name>
    <dbReference type="NCBI Taxonomy" id="320771"/>
    <lineage>
        <taxon>Bacteria</taxon>
        <taxon>Pseudomonadati</taxon>
        <taxon>Verrucomicrobiota</taxon>
        <taxon>Pedosphaerae</taxon>
        <taxon>Pedosphaerales</taxon>
        <taxon>Pedosphaeraceae</taxon>
        <taxon>Pedosphaera</taxon>
    </lineage>
</organism>
<gene>
    <name evidence="1" type="ORF">Cflav_PD5240</name>
</gene>
<dbReference type="AlphaFoldDB" id="B9XCD7"/>
<proteinExistence type="predicted"/>
<evidence type="ECO:0000313" key="1">
    <source>
        <dbReference type="EMBL" id="EEF62605.1"/>
    </source>
</evidence>